<protein>
    <submittedName>
        <fullName evidence="3">Tetratricopeptide repeat protein</fullName>
    </submittedName>
</protein>
<name>A0A545TRM0_9PROT</name>
<dbReference type="PANTHER" id="PTHR31350:SF21">
    <property type="entry name" value="F-BOX ONLY PROTEIN 21"/>
    <property type="match status" value="1"/>
</dbReference>
<evidence type="ECO:0000313" key="3">
    <source>
        <dbReference type="EMBL" id="TQV79864.1"/>
    </source>
</evidence>
<dbReference type="PANTHER" id="PTHR31350">
    <property type="entry name" value="SI:DKEY-261L7.2"/>
    <property type="match status" value="1"/>
</dbReference>
<keyword evidence="4" id="KW-1185">Reference proteome</keyword>
<feature type="domain" description="Protein SirB1 N-terminal" evidence="2">
    <location>
        <begin position="48"/>
        <end position="202"/>
    </location>
</feature>
<dbReference type="Proteomes" id="UP000315252">
    <property type="component" value="Unassembled WGS sequence"/>
</dbReference>
<dbReference type="EMBL" id="VHSH01000004">
    <property type="protein sequence ID" value="TQV79864.1"/>
    <property type="molecule type" value="Genomic_DNA"/>
</dbReference>
<organism evidence="3 4">
    <name type="scientific">Denitrobaculum tricleocarpae</name>
    <dbReference type="NCBI Taxonomy" id="2591009"/>
    <lineage>
        <taxon>Bacteria</taxon>
        <taxon>Pseudomonadati</taxon>
        <taxon>Pseudomonadota</taxon>
        <taxon>Alphaproteobacteria</taxon>
        <taxon>Rhodospirillales</taxon>
        <taxon>Rhodospirillaceae</taxon>
        <taxon>Denitrobaculum</taxon>
    </lineage>
</organism>
<comment type="caution">
    <text evidence="3">The sequence shown here is derived from an EMBL/GenBank/DDBJ whole genome shotgun (WGS) entry which is preliminary data.</text>
</comment>
<dbReference type="Pfam" id="PF13371">
    <property type="entry name" value="TPR_9"/>
    <property type="match status" value="1"/>
</dbReference>
<dbReference type="Gene3D" id="1.25.40.10">
    <property type="entry name" value="Tetratricopeptide repeat domain"/>
    <property type="match status" value="1"/>
</dbReference>
<evidence type="ECO:0000259" key="2">
    <source>
        <dbReference type="Pfam" id="PF13369"/>
    </source>
</evidence>
<dbReference type="Pfam" id="PF13369">
    <property type="entry name" value="Transglut_core2"/>
    <property type="match status" value="1"/>
</dbReference>
<dbReference type="InterPro" id="IPR032698">
    <property type="entry name" value="SirB1_N"/>
</dbReference>
<gene>
    <name evidence="3" type="ORF">FKG95_14335</name>
</gene>
<comment type="similarity">
    <text evidence="1">Belongs to the UPF0162 family.</text>
</comment>
<dbReference type="InterPro" id="IPR011990">
    <property type="entry name" value="TPR-like_helical_dom_sf"/>
</dbReference>
<proteinExistence type="inferred from homology"/>
<dbReference type="RefSeq" id="WP_142897045.1">
    <property type="nucleotide sequence ID" value="NZ_ML660055.1"/>
</dbReference>
<dbReference type="OrthoDB" id="232498at2"/>
<evidence type="ECO:0000313" key="4">
    <source>
        <dbReference type="Proteomes" id="UP000315252"/>
    </source>
</evidence>
<accession>A0A545TRM0</accession>
<sequence length="284" mass="31999">MSWSPASGRKDLEASLRRIGGQGDDEIDLAAAALWLAALDRPQVPIDRYRHHLTVLARDTAQEFEASGEEDDLSARIEAINAVLFDRHAYQGDSLNYDDLQNANLMRVIDRQKGLPVALGILYIHCARAQGWEIRGLNFPGHFLLRMDRETDRRIIDPFHGGNQLSTADLRAMLKAIGGPEAELRSEHYRPVPNRMILKRLQDNIKARLLRAQQPSEALEIVETMLMFAPAEANLWREAGILHAGLDNLRAAILSLEQYLLLCDSPDARHEAARLLQQIKSHLN</sequence>
<evidence type="ECO:0000256" key="1">
    <source>
        <dbReference type="ARBA" id="ARBA00007100"/>
    </source>
</evidence>
<reference evidence="3 4" key="1">
    <citation type="submission" date="2019-06" db="EMBL/GenBank/DDBJ databases">
        <title>Whole genome sequence for Rhodospirillaceae sp. R148.</title>
        <authorList>
            <person name="Wang G."/>
        </authorList>
    </citation>
    <scope>NUCLEOTIDE SEQUENCE [LARGE SCALE GENOMIC DNA]</scope>
    <source>
        <strain evidence="3 4">R148</strain>
    </source>
</reference>
<dbReference type="AlphaFoldDB" id="A0A545TRM0"/>